<dbReference type="InterPro" id="IPR000184">
    <property type="entry name" value="Bac_surfAg_D15"/>
</dbReference>
<keyword evidence="9" id="KW-1185">Reference proteome</keyword>
<keyword evidence="5" id="KW-0472">Membrane</keyword>
<dbReference type="Pfam" id="PF01103">
    <property type="entry name" value="Omp85"/>
    <property type="match status" value="1"/>
</dbReference>
<evidence type="ECO:0000256" key="5">
    <source>
        <dbReference type="ARBA" id="ARBA00023136"/>
    </source>
</evidence>
<gene>
    <name evidence="8" type="ORF">SCHPADRAFT_883319</name>
</gene>
<dbReference type="InterPro" id="IPR039910">
    <property type="entry name" value="D15-like"/>
</dbReference>
<dbReference type="PANTHER" id="PTHR12815:SF18">
    <property type="entry name" value="SORTING AND ASSEMBLY MACHINERY COMPONENT 50 HOMOLOG"/>
    <property type="match status" value="1"/>
</dbReference>
<feature type="region of interest" description="Disordered" evidence="6">
    <location>
        <begin position="1"/>
        <end position="35"/>
    </location>
</feature>
<name>A0A0H2R2E9_9AGAM</name>
<evidence type="ECO:0000256" key="2">
    <source>
        <dbReference type="ARBA" id="ARBA00010913"/>
    </source>
</evidence>
<comment type="similarity">
    <text evidence="2">Belongs to the SAM50/omp85 family.</text>
</comment>
<sequence length="500" mass="55548">MNDDDELKGHPPPLRPPLADTSKPRDNEPDNSEIEKIKKWQEERIARRLRGEYESSVRHLTEVINSNLETPMRISSVRVEGANKTRPSFLRWMLKPHQDHFSNLDPNEHTLENVLKATRSMTHSLLETGVFTTVEPTIEKAQDVLANYGDVDILLRTRQKGRFFLKTSTEVGDQEGSVNIQGRVRNAFGGAEQVEATLSSGLKTRLAGHLSLSAPLSPNLRTFGELSLFGFEKDCLAYASCMEGVRGLRAVIRNNSRHSTHEFAYEAALRHIGQLSHTVSLSMRESAGYSTKSSLSHTWMYDTRDDKALATQGVLLRTYQELAGLGGDVSFLKSQCNFHVSRPILSSVLSLSCKTGLLYPLQDTIRPPLFSDKFQLGGPLDVRIFKQNGLGPRDNGDSLGGDLYWAAGLSLISNLPVKLHWPVKTHLFVNAGRLDTHTPGKTLADNIKECISKPSISAGVGLLYRLEPVRIEINFGVPLIANKSDGYRRGFHLGIGVDFL</sequence>
<reference evidence="8 9" key="1">
    <citation type="submission" date="2015-04" db="EMBL/GenBank/DDBJ databases">
        <title>Complete genome sequence of Schizopora paradoxa KUC8140, a cosmopolitan wood degrader in East Asia.</title>
        <authorList>
            <consortium name="DOE Joint Genome Institute"/>
            <person name="Min B."/>
            <person name="Park H."/>
            <person name="Jang Y."/>
            <person name="Kim J.-J."/>
            <person name="Kim K.H."/>
            <person name="Pangilinan J."/>
            <person name="Lipzen A."/>
            <person name="Riley R."/>
            <person name="Grigoriev I.V."/>
            <person name="Spatafora J.W."/>
            <person name="Choi I.-G."/>
        </authorList>
    </citation>
    <scope>NUCLEOTIDE SEQUENCE [LARGE SCALE GENOMIC DNA]</scope>
    <source>
        <strain evidence="8 9">KUC8140</strain>
    </source>
</reference>
<dbReference type="OrthoDB" id="1724197at2759"/>
<dbReference type="Proteomes" id="UP000053477">
    <property type="component" value="Unassembled WGS sequence"/>
</dbReference>
<feature type="compositionally biased region" description="Basic and acidic residues" evidence="6">
    <location>
        <begin position="22"/>
        <end position="35"/>
    </location>
</feature>
<evidence type="ECO:0000313" key="8">
    <source>
        <dbReference type="EMBL" id="KLO05920.1"/>
    </source>
</evidence>
<proteinExistence type="inferred from homology"/>
<evidence type="ECO:0000256" key="4">
    <source>
        <dbReference type="ARBA" id="ARBA00022692"/>
    </source>
</evidence>
<keyword evidence="3" id="KW-1134">Transmembrane beta strand</keyword>
<dbReference type="PANTHER" id="PTHR12815">
    <property type="entry name" value="SORTING AND ASSEMBLY MACHINERY SAMM50 PROTEIN FAMILY MEMBER"/>
    <property type="match status" value="1"/>
</dbReference>
<comment type="subcellular location">
    <subcellularLocation>
        <location evidence="1">Mitochondrion outer membrane</location>
        <topology evidence="1">Multi-pass membrane protein</topology>
    </subcellularLocation>
</comment>
<organism evidence="8 9">
    <name type="scientific">Schizopora paradoxa</name>
    <dbReference type="NCBI Taxonomy" id="27342"/>
    <lineage>
        <taxon>Eukaryota</taxon>
        <taxon>Fungi</taxon>
        <taxon>Dikarya</taxon>
        <taxon>Basidiomycota</taxon>
        <taxon>Agaricomycotina</taxon>
        <taxon>Agaricomycetes</taxon>
        <taxon>Hymenochaetales</taxon>
        <taxon>Schizoporaceae</taxon>
        <taxon>Schizopora</taxon>
    </lineage>
</organism>
<evidence type="ECO:0000256" key="6">
    <source>
        <dbReference type="SAM" id="MobiDB-lite"/>
    </source>
</evidence>
<dbReference type="FunCoup" id="A0A0H2R2E9">
    <property type="interactions" value="432"/>
</dbReference>
<dbReference type="Gene3D" id="2.40.160.50">
    <property type="entry name" value="membrane protein fhac: a member of the omp85/tpsb transporter family"/>
    <property type="match status" value="1"/>
</dbReference>
<protein>
    <recommendedName>
        <fullName evidence="7">Bacterial surface antigen (D15) domain-containing protein</fullName>
    </recommendedName>
</protein>
<dbReference type="STRING" id="27342.A0A0H2R2E9"/>
<evidence type="ECO:0000259" key="7">
    <source>
        <dbReference type="Pfam" id="PF01103"/>
    </source>
</evidence>
<dbReference type="EMBL" id="KQ086254">
    <property type="protein sequence ID" value="KLO05920.1"/>
    <property type="molecule type" value="Genomic_DNA"/>
</dbReference>
<evidence type="ECO:0000313" key="9">
    <source>
        <dbReference type="Proteomes" id="UP000053477"/>
    </source>
</evidence>
<keyword evidence="4" id="KW-0812">Transmembrane</keyword>
<evidence type="ECO:0000256" key="3">
    <source>
        <dbReference type="ARBA" id="ARBA00022452"/>
    </source>
</evidence>
<dbReference type="GO" id="GO:0005741">
    <property type="term" value="C:mitochondrial outer membrane"/>
    <property type="evidence" value="ECO:0007669"/>
    <property type="project" value="UniProtKB-SubCell"/>
</dbReference>
<dbReference type="InParanoid" id="A0A0H2R2E9"/>
<feature type="domain" description="Bacterial surface antigen (D15)" evidence="7">
    <location>
        <begin position="186"/>
        <end position="499"/>
    </location>
</feature>
<dbReference type="GO" id="GO:0045040">
    <property type="term" value="P:protein insertion into mitochondrial outer membrane"/>
    <property type="evidence" value="ECO:0007669"/>
    <property type="project" value="TreeGrafter"/>
</dbReference>
<dbReference type="AlphaFoldDB" id="A0A0H2R2E9"/>
<accession>A0A0H2R2E9</accession>
<evidence type="ECO:0000256" key="1">
    <source>
        <dbReference type="ARBA" id="ARBA00004374"/>
    </source>
</evidence>